<reference evidence="3 4" key="1">
    <citation type="journal article" date="2020" name="bioRxiv">
        <title>Whole genome comparisons of ergot fungi reveals the divergence and evolution of species within the genus Claviceps are the result of varying mechanisms driving genome evolution and host range expansion.</title>
        <authorList>
            <person name="Wyka S.A."/>
            <person name="Mondo S.J."/>
            <person name="Liu M."/>
            <person name="Dettman J."/>
            <person name="Nalam V."/>
            <person name="Broders K.D."/>
        </authorList>
    </citation>
    <scope>NUCLEOTIDE SEQUENCE [LARGE SCALE GENOMIC DNA]</scope>
    <source>
        <strain evidence="3 4">Clav52</strain>
    </source>
</reference>
<feature type="region of interest" description="Disordered" evidence="1">
    <location>
        <begin position="1"/>
        <end position="30"/>
    </location>
</feature>
<dbReference type="EMBL" id="SRRH01000040">
    <property type="protein sequence ID" value="KAG6301634.1"/>
    <property type="molecule type" value="Genomic_DNA"/>
</dbReference>
<accession>A0A9P7QLU7</accession>
<evidence type="ECO:0000256" key="1">
    <source>
        <dbReference type="SAM" id="MobiDB-lite"/>
    </source>
</evidence>
<keyword evidence="4" id="KW-1185">Reference proteome</keyword>
<comment type="caution">
    <text evidence="3">The sequence shown here is derived from an EMBL/GenBank/DDBJ whole genome shotgun (WGS) entry which is preliminary data.</text>
</comment>
<proteinExistence type="predicted"/>
<protein>
    <recommendedName>
        <fullName evidence="2">Serine/threonine-protein kinase MEC1 HEAT repeats domain-containing protein</fullName>
    </recommendedName>
</protein>
<dbReference type="Proteomes" id="UP000707071">
    <property type="component" value="Unassembled WGS sequence"/>
</dbReference>
<dbReference type="AlphaFoldDB" id="A0A9P7QLU7"/>
<dbReference type="Pfam" id="PF25385">
    <property type="entry name" value="HEAT_MEC1_N"/>
    <property type="match status" value="1"/>
</dbReference>
<feature type="domain" description="Serine/threonine-protein kinase MEC1 HEAT repeats" evidence="2">
    <location>
        <begin position="586"/>
        <end position="701"/>
    </location>
</feature>
<evidence type="ECO:0000313" key="4">
    <source>
        <dbReference type="Proteomes" id="UP000707071"/>
    </source>
</evidence>
<organism evidence="3 4">
    <name type="scientific">Claviceps aff. purpurea</name>
    <dbReference type="NCBI Taxonomy" id="1967640"/>
    <lineage>
        <taxon>Eukaryota</taxon>
        <taxon>Fungi</taxon>
        <taxon>Dikarya</taxon>
        <taxon>Ascomycota</taxon>
        <taxon>Pezizomycotina</taxon>
        <taxon>Sordariomycetes</taxon>
        <taxon>Hypocreomycetidae</taxon>
        <taxon>Hypocreales</taxon>
        <taxon>Clavicipitaceae</taxon>
        <taxon>Claviceps</taxon>
    </lineage>
</organism>
<sequence>MAQNHRGNAASLVRNGGTGNAGDGPPPSTLAAQLVENISTSARSSRSDENNELKSLFALIQRVKDHPELLVSQADRVEHNHMLIYVYCRVALDGIKLDDPFVNRAHVHAEAIKAINFLRFTIKETPSVLLYKTDSEALFYRGEEPLWVWLLPHLLRFIGLDLFRELEGSLEGFLRYLFLIIARTDELWSMGPSFVLYLRSCVAGVIDELQNPALDLTELKSKSFPSFHLPPQFALDQILGGHIGNAMRLHYEISSSSQAVRQISSLAKVIAYPTLCQDPTVFSMAVFPQTMTWLLDAWLDLRNVQTRWHVTDFHSPIPMIEMVLEISRSMEQDKDMASKYKSKSHALLILLCTEMVALPEDLTQSSDESKKARRIYCKALLAIASAALGSYTIGRMVASKLLQELSLLSSQHPVIGDGTDIWRCTNLLRQIVYTSSERMLDQEWHPSHFQDEEVRKSVEGLHLSFHKNPPSGSIQKKRKVSGANSDSLGDVVRALYEAVEIDWDEDTDNATIPEDMILLIAHCEDPMFLNLETSGPGQWCLQALNSSIRELRIAAGRTLGEFARSKTVSAASNELHELTARNRQNTIALLKSSSGQDKDKPHLVETRIMAWGQIGRVVCEEELNLVLIQLVDYLGNNNSIVSAFAFNELLNLAEARNTTPRRLFEPFWKSLAYMATKDMIQRPQRSRAMAELLQISVNELLLLIQTHALPWLVLDKQQDVIHRIAEARQDKDPSNLIMDAPNLASTLSLLLVQDTDNIEEFTKSRLDLVSPHFASVSLLEMFQTEPVVTTLELLKAAVNADETKKALFLCKLRS</sequence>
<evidence type="ECO:0000259" key="2">
    <source>
        <dbReference type="Pfam" id="PF25385"/>
    </source>
</evidence>
<evidence type="ECO:0000313" key="3">
    <source>
        <dbReference type="EMBL" id="KAG6301634.1"/>
    </source>
</evidence>
<dbReference type="InterPro" id="IPR058681">
    <property type="entry name" value="HEAT_MEC1_N"/>
</dbReference>
<gene>
    <name evidence="3" type="ORF">E4U09_004935</name>
</gene>
<name>A0A9P7QLU7_9HYPO</name>